<keyword evidence="2" id="KW-1185">Reference proteome</keyword>
<sequence length="162" mass="17769">MSVDIRPVLESWVATLDLPSVASQKRVELVSLEQGAAKPMLLNRPSQWPRTSAAEPVKLAGYRVPFTAVVRNVAKMGGDPILLSRYVAAKRDTLTPFIVESLSTDSAMVRRYGAPQLIAPNRTFTVSGFFYCYASTSPTVVFSYPYYPSAAGKITLPVKPLR</sequence>
<dbReference type="RefSeq" id="WP_185284470.1">
    <property type="nucleotide sequence ID" value="NZ_JACSCY010000014.1"/>
</dbReference>
<organism evidence="1 2">
    <name type="scientific">Hymenobacter citatus</name>
    <dbReference type="NCBI Taxonomy" id="2763506"/>
    <lineage>
        <taxon>Bacteria</taxon>
        <taxon>Pseudomonadati</taxon>
        <taxon>Bacteroidota</taxon>
        <taxon>Cytophagia</taxon>
        <taxon>Cytophagales</taxon>
        <taxon>Hymenobacteraceae</taxon>
        <taxon>Hymenobacter</taxon>
    </lineage>
</organism>
<proteinExistence type="predicted"/>
<reference evidence="1 2" key="1">
    <citation type="submission" date="2020-08" db="EMBL/GenBank/DDBJ databases">
        <title>Hymenobacter sp.</title>
        <authorList>
            <person name="Kim M.K."/>
        </authorList>
    </citation>
    <scope>NUCLEOTIDE SEQUENCE [LARGE SCALE GENOMIC DNA]</scope>
    <source>
        <strain evidence="1 2">BT507</strain>
    </source>
</reference>
<evidence type="ECO:0000313" key="2">
    <source>
        <dbReference type="Proteomes" id="UP000622017"/>
    </source>
</evidence>
<dbReference type="Proteomes" id="UP000622017">
    <property type="component" value="Unassembled WGS sequence"/>
</dbReference>
<protein>
    <submittedName>
        <fullName evidence="1">Uncharacterized protein</fullName>
    </submittedName>
</protein>
<accession>A0ABR7MMY0</accession>
<evidence type="ECO:0000313" key="1">
    <source>
        <dbReference type="EMBL" id="MBC6612442.1"/>
    </source>
</evidence>
<dbReference type="EMBL" id="JACSCY010000014">
    <property type="protein sequence ID" value="MBC6612442.1"/>
    <property type="molecule type" value="Genomic_DNA"/>
</dbReference>
<comment type="caution">
    <text evidence="1">The sequence shown here is derived from an EMBL/GenBank/DDBJ whole genome shotgun (WGS) entry which is preliminary data.</text>
</comment>
<name>A0ABR7MMY0_9BACT</name>
<gene>
    <name evidence="1" type="ORF">H8B15_16075</name>
</gene>